<evidence type="ECO:0000313" key="1">
    <source>
        <dbReference type="EMBL" id="KRM46594.1"/>
    </source>
</evidence>
<dbReference type="InterPro" id="IPR008524">
    <property type="entry name" value="DUF806"/>
</dbReference>
<dbReference type="EMBL" id="AZGK01000005">
    <property type="protein sequence ID" value="KRM46594.1"/>
    <property type="molecule type" value="Genomic_DNA"/>
</dbReference>
<accession>A0A0R1YWG9</accession>
<reference evidence="1 2" key="1">
    <citation type="journal article" date="2015" name="Genome Announc.">
        <title>Expanding the biotechnology potential of lactobacilli through comparative genomics of 213 strains and associated genera.</title>
        <authorList>
            <person name="Sun Z."/>
            <person name="Harris H.M."/>
            <person name="McCann A."/>
            <person name="Guo C."/>
            <person name="Argimon S."/>
            <person name="Zhang W."/>
            <person name="Yang X."/>
            <person name="Jeffery I.B."/>
            <person name="Cooney J.C."/>
            <person name="Kagawa T.F."/>
            <person name="Liu W."/>
            <person name="Song Y."/>
            <person name="Salvetti E."/>
            <person name="Wrobel A."/>
            <person name="Rasinkangas P."/>
            <person name="Parkhill J."/>
            <person name="Rea M.C."/>
            <person name="O'Sullivan O."/>
            <person name="Ritari J."/>
            <person name="Douillard F.P."/>
            <person name="Paul Ross R."/>
            <person name="Yang R."/>
            <person name="Briner A.E."/>
            <person name="Felis G.E."/>
            <person name="de Vos W.M."/>
            <person name="Barrangou R."/>
            <person name="Klaenhammer T.R."/>
            <person name="Caufield P.W."/>
            <person name="Cui Y."/>
            <person name="Zhang H."/>
            <person name="O'Toole P.W."/>
        </authorList>
    </citation>
    <scope>NUCLEOTIDE SEQUENCE [LARGE SCALE GENOMIC DNA]</scope>
    <source>
        <strain evidence="1 2">DSM 5707</strain>
    </source>
</reference>
<sequence length="136" mass="15392">MEGVGSLMELPVMTVYQLIQSLHYGWIDQLYSMNIPPGADTSGKQTIVLITSITEPLGGYRNDQFSNMQANIQVQIFWKKDTQENIFNEEVALMNNLENQDWLVSSHEPNTVDPDTDQITATFSVSKTITMKKEGF</sequence>
<evidence type="ECO:0000313" key="2">
    <source>
        <dbReference type="Proteomes" id="UP000051957"/>
    </source>
</evidence>
<dbReference type="AlphaFoldDB" id="A0A0R1YWG9"/>
<protein>
    <submittedName>
        <fullName evidence="1">Uncharacterized protein</fullName>
    </submittedName>
</protein>
<dbReference type="Proteomes" id="UP000051957">
    <property type="component" value="Unassembled WGS sequence"/>
</dbReference>
<dbReference type="PATRIC" id="fig|1423784.4.peg.1904"/>
<comment type="caution">
    <text evidence="1">The sequence shown here is derived from an EMBL/GenBank/DDBJ whole genome shotgun (WGS) entry which is preliminary data.</text>
</comment>
<dbReference type="Pfam" id="PF05657">
    <property type="entry name" value="DUF806"/>
    <property type="match status" value="1"/>
</dbReference>
<organism evidence="1 2">
    <name type="scientific">Lentilactobacillus parabuchneri DSM 5707 = NBRC 107865</name>
    <dbReference type="NCBI Taxonomy" id="1423784"/>
    <lineage>
        <taxon>Bacteria</taxon>
        <taxon>Bacillati</taxon>
        <taxon>Bacillota</taxon>
        <taxon>Bacilli</taxon>
        <taxon>Lactobacillales</taxon>
        <taxon>Lactobacillaceae</taxon>
        <taxon>Lentilactobacillus</taxon>
    </lineage>
</organism>
<gene>
    <name evidence="1" type="ORF">FC51_GL001861</name>
</gene>
<name>A0A0R1YWG9_9LACO</name>
<proteinExistence type="predicted"/>